<keyword evidence="8" id="KW-1185">Reference proteome</keyword>
<comment type="caution">
    <text evidence="7">The sequence shown here is derived from an EMBL/GenBank/DDBJ whole genome shotgun (WGS) entry which is preliminary data.</text>
</comment>
<evidence type="ECO:0000313" key="7">
    <source>
        <dbReference type="EMBL" id="TGN63583.1"/>
    </source>
</evidence>
<evidence type="ECO:0000256" key="1">
    <source>
        <dbReference type="ARBA" id="ARBA00001974"/>
    </source>
</evidence>
<dbReference type="PROSITE" id="PS00862">
    <property type="entry name" value="OX2_COVAL_FAD"/>
    <property type="match status" value="1"/>
</dbReference>
<organism evidence="7 8">
    <name type="scientific">Nocardioides eburneiflavus</name>
    <dbReference type="NCBI Taxonomy" id="2518372"/>
    <lineage>
        <taxon>Bacteria</taxon>
        <taxon>Bacillati</taxon>
        <taxon>Actinomycetota</taxon>
        <taxon>Actinomycetes</taxon>
        <taxon>Propionibacteriales</taxon>
        <taxon>Nocardioidaceae</taxon>
        <taxon>Nocardioides</taxon>
    </lineage>
</organism>
<dbReference type="Pfam" id="PF01565">
    <property type="entry name" value="FAD_binding_4"/>
    <property type="match status" value="1"/>
</dbReference>
<evidence type="ECO:0000256" key="2">
    <source>
        <dbReference type="ARBA" id="ARBA00005466"/>
    </source>
</evidence>
<dbReference type="Gene3D" id="3.30.465.10">
    <property type="match status" value="1"/>
</dbReference>
<evidence type="ECO:0000256" key="3">
    <source>
        <dbReference type="ARBA" id="ARBA00022630"/>
    </source>
</evidence>
<evidence type="ECO:0000256" key="5">
    <source>
        <dbReference type="ARBA" id="ARBA00023002"/>
    </source>
</evidence>
<dbReference type="OrthoDB" id="3682986at2"/>
<dbReference type="InterPro" id="IPR016167">
    <property type="entry name" value="FAD-bd_PCMH_sub1"/>
</dbReference>
<dbReference type="InterPro" id="IPR016169">
    <property type="entry name" value="FAD-bd_PCMH_sub2"/>
</dbReference>
<dbReference type="EMBL" id="SRRO01000001">
    <property type="protein sequence ID" value="TGN63583.1"/>
    <property type="molecule type" value="Genomic_DNA"/>
</dbReference>
<dbReference type="InterPro" id="IPR006093">
    <property type="entry name" value="Oxy_OxRdtase_FAD_BS"/>
</dbReference>
<proteinExistence type="inferred from homology"/>
<dbReference type="SUPFAM" id="SSF55103">
    <property type="entry name" value="FAD-linked oxidases, C-terminal domain"/>
    <property type="match status" value="1"/>
</dbReference>
<name>A0A4Z1CJ42_9ACTN</name>
<dbReference type="PANTHER" id="PTHR42973">
    <property type="entry name" value="BINDING OXIDOREDUCTASE, PUTATIVE (AFU_ORTHOLOGUE AFUA_1G17690)-RELATED"/>
    <property type="match status" value="1"/>
</dbReference>
<dbReference type="RefSeq" id="WP_135838119.1">
    <property type="nucleotide sequence ID" value="NZ_SRRO01000001.1"/>
</dbReference>
<dbReference type="PANTHER" id="PTHR42973:SF39">
    <property type="entry name" value="FAD-BINDING PCMH-TYPE DOMAIN-CONTAINING PROTEIN"/>
    <property type="match status" value="1"/>
</dbReference>
<dbReference type="Gene3D" id="3.40.462.20">
    <property type="match status" value="1"/>
</dbReference>
<dbReference type="PROSITE" id="PS51387">
    <property type="entry name" value="FAD_PCMH"/>
    <property type="match status" value="1"/>
</dbReference>
<comment type="cofactor">
    <cofactor evidence="1">
        <name>FAD</name>
        <dbReference type="ChEBI" id="CHEBI:57692"/>
    </cofactor>
</comment>
<evidence type="ECO:0000256" key="4">
    <source>
        <dbReference type="ARBA" id="ARBA00022827"/>
    </source>
</evidence>
<protein>
    <submittedName>
        <fullName evidence="7">FAD-binding oxidoreductase</fullName>
    </submittedName>
</protein>
<keyword evidence="5" id="KW-0560">Oxidoreductase</keyword>
<dbReference type="InterPro" id="IPR016166">
    <property type="entry name" value="FAD-bd_PCMH"/>
</dbReference>
<accession>A0A4Z1CJ42</accession>
<gene>
    <name evidence="7" type="ORF">EXE59_06180</name>
</gene>
<reference evidence="7 8" key="1">
    <citation type="submission" date="2019-04" db="EMBL/GenBank/DDBJ databases">
        <title>Three New Species of Nocardioides, Nocardioides euryhalodurans sp. nov., Nocardioides seonyuensis sp. nov. and Nocardioides eburneoflavus sp. nov. Isolated from Soil.</title>
        <authorList>
            <person name="Roh S.G."/>
            <person name="Lee C."/>
            <person name="Kim M.-K."/>
            <person name="Kim S.B."/>
        </authorList>
    </citation>
    <scope>NUCLEOTIDE SEQUENCE [LARGE SCALE GENOMIC DNA]</scope>
    <source>
        <strain evidence="7 8">MMS17-SY213</strain>
    </source>
</reference>
<evidence type="ECO:0000259" key="6">
    <source>
        <dbReference type="PROSITE" id="PS51387"/>
    </source>
</evidence>
<evidence type="ECO:0000313" key="8">
    <source>
        <dbReference type="Proteomes" id="UP000297496"/>
    </source>
</evidence>
<sequence length="467" mass="49865">MTHTPLITGVDELRFRLSGGLHEPGDAQYEDTCTLFNTMVDRRPRYVARCVAVDDVVAVLAFAGERHLPVAVRAGGHSVAGLSLCDDGVVLDLRGMTEIDVDPDRRTVRVGGGCTWADVDRATQAHGLATTGGRVSTTGVAGLTLGGGSGWLERAYGLACDNLLAAELVTSDGEIVRASEDENPDLLWALRGGGGSFGVVTALEMRLHPVGPEVHGGVALFAIDRAREVLRTFRDVMNGAPDELSLACAFITAPDEEDVPRHLRGKPAIAILGMSCGSLADGHDQLAAVRELGPDVDFFGATPYAGLQCSVDDPPGYRNYWTAESVVDLPDEAITTLVARATELPAGPSQLFIVAWGGAVRRYGAEHSPLTGREAGFIVHPLLLWEDPADDRRCIDLGRAFRQDMRAFSTGATYPNFLGEEGADRMRSAYGSNVERLTAVKATYDPDGVFRTHQAIREIAASQRTAG</sequence>
<dbReference type="InterPro" id="IPR006094">
    <property type="entry name" value="Oxid_FAD_bind_N"/>
</dbReference>
<dbReference type="SUPFAM" id="SSF56176">
    <property type="entry name" value="FAD-binding/transporter-associated domain-like"/>
    <property type="match status" value="1"/>
</dbReference>
<dbReference type="InterPro" id="IPR036318">
    <property type="entry name" value="FAD-bd_PCMH-like_sf"/>
</dbReference>
<feature type="domain" description="FAD-binding PCMH-type" evidence="6">
    <location>
        <begin position="39"/>
        <end position="210"/>
    </location>
</feature>
<dbReference type="InterPro" id="IPR016164">
    <property type="entry name" value="FAD-linked_Oxase-like_C"/>
</dbReference>
<comment type="similarity">
    <text evidence="2">Belongs to the oxygen-dependent FAD-linked oxidoreductase family.</text>
</comment>
<keyword evidence="3" id="KW-0285">Flavoprotein</keyword>
<dbReference type="Pfam" id="PF08031">
    <property type="entry name" value="BBE"/>
    <property type="match status" value="1"/>
</dbReference>
<dbReference type="InterPro" id="IPR050416">
    <property type="entry name" value="FAD-linked_Oxidoreductase"/>
</dbReference>
<dbReference type="AlphaFoldDB" id="A0A4Z1CJ42"/>
<dbReference type="Gene3D" id="3.30.43.10">
    <property type="entry name" value="Uridine Diphospho-n-acetylenolpyruvylglucosamine Reductase, domain 2"/>
    <property type="match status" value="1"/>
</dbReference>
<dbReference type="GO" id="GO:0016491">
    <property type="term" value="F:oxidoreductase activity"/>
    <property type="evidence" value="ECO:0007669"/>
    <property type="project" value="UniProtKB-KW"/>
</dbReference>
<keyword evidence="4" id="KW-0274">FAD</keyword>
<dbReference type="Proteomes" id="UP000297496">
    <property type="component" value="Unassembled WGS sequence"/>
</dbReference>
<dbReference type="InterPro" id="IPR012951">
    <property type="entry name" value="BBE"/>
</dbReference>
<dbReference type="GO" id="GO:0071949">
    <property type="term" value="F:FAD binding"/>
    <property type="evidence" value="ECO:0007669"/>
    <property type="project" value="InterPro"/>
</dbReference>